<comment type="caution">
    <text evidence="2">The sequence shown here is derived from an EMBL/GenBank/DDBJ whole genome shotgun (WGS) entry which is preliminary data.</text>
</comment>
<reference evidence="2" key="1">
    <citation type="journal article" date="2019" name="PLoS Negl. Trop. Dis.">
        <title>Revisiting the worldwide diversity of Leptospira species in the environment.</title>
        <authorList>
            <person name="Vincent A.T."/>
            <person name="Schiettekatte O."/>
            <person name="Bourhy P."/>
            <person name="Veyrier F.J."/>
            <person name="Picardeau M."/>
        </authorList>
    </citation>
    <scope>NUCLEOTIDE SEQUENCE [LARGE SCALE GENOMIC DNA]</scope>
    <source>
        <strain evidence="2">201300427</strain>
    </source>
</reference>
<dbReference type="SUPFAM" id="SSF53474">
    <property type="entry name" value="alpha/beta-Hydrolases"/>
    <property type="match status" value="1"/>
</dbReference>
<dbReference type="InterPro" id="IPR000073">
    <property type="entry name" value="AB_hydrolase_1"/>
</dbReference>
<dbReference type="RefSeq" id="WP_135761925.1">
    <property type="nucleotide sequence ID" value="NZ_RQHW01000078.1"/>
</dbReference>
<dbReference type="Gene3D" id="3.40.50.1820">
    <property type="entry name" value="alpha/beta hydrolase"/>
    <property type="match status" value="1"/>
</dbReference>
<dbReference type="OrthoDB" id="9776303at2"/>
<protein>
    <submittedName>
        <fullName evidence="2">Alpha/beta hydrolase</fullName>
    </submittedName>
</protein>
<organism evidence="2 3">
    <name type="scientific">Leptospira idonii</name>
    <dbReference type="NCBI Taxonomy" id="1193500"/>
    <lineage>
        <taxon>Bacteria</taxon>
        <taxon>Pseudomonadati</taxon>
        <taxon>Spirochaetota</taxon>
        <taxon>Spirochaetia</taxon>
        <taxon>Leptospirales</taxon>
        <taxon>Leptospiraceae</taxon>
        <taxon>Leptospira</taxon>
    </lineage>
</organism>
<dbReference type="InterPro" id="IPR029058">
    <property type="entry name" value="AB_hydrolase_fold"/>
</dbReference>
<dbReference type="EMBL" id="RQHW01000078">
    <property type="protein sequence ID" value="TGN17372.1"/>
    <property type="molecule type" value="Genomic_DNA"/>
</dbReference>
<gene>
    <name evidence="2" type="ORF">EHS15_17720</name>
</gene>
<dbReference type="AlphaFoldDB" id="A0A4R9LUF0"/>
<dbReference type="PANTHER" id="PTHR46331">
    <property type="entry name" value="VALACYCLOVIR HYDROLASE"/>
    <property type="match status" value="1"/>
</dbReference>
<dbReference type="GO" id="GO:0017171">
    <property type="term" value="F:serine hydrolase activity"/>
    <property type="evidence" value="ECO:0007669"/>
    <property type="project" value="TreeGrafter"/>
</dbReference>
<evidence type="ECO:0000313" key="3">
    <source>
        <dbReference type="Proteomes" id="UP000298058"/>
    </source>
</evidence>
<accession>A0A4R9LUF0</accession>
<sequence length="237" mass="26978">MPDRPYFVFLHDSLGCISLWKDFPIRMAELVNFNLLMYDRIGYGKSDPFFSTTRNNSYLETEADFLVKILEKLNIEKTILFGHSDGGSIALITAAKFPKYVVGVITEGAHVFVEDITINGIKEAVVSFQTTKLKQVLEKYHGDKTENIFNAWVDTWLSYRFRNWNIEHLLPSIQSPTLIIQGEEDEYGSENQVDAIVKKVSGKSIKKMIPKTKHSPHKENAASVLKEVGDFISILFP</sequence>
<dbReference type="Proteomes" id="UP000298058">
    <property type="component" value="Unassembled WGS sequence"/>
</dbReference>
<feature type="domain" description="AB hydrolase-1" evidence="1">
    <location>
        <begin position="22"/>
        <end position="133"/>
    </location>
</feature>
<keyword evidence="2" id="KW-0378">Hydrolase</keyword>
<evidence type="ECO:0000259" key="1">
    <source>
        <dbReference type="Pfam" id="PF00561"/>
    </source>
</evidence>
<keyword evidence="3" id="KW-1185">Reference proteome</keyword>
<name>A0A4R9LUF0_9LEPT</name>
<proteinExistence type="predicted"/>
<evidence type="ECO:0000313" key="2">
    <source>
        <dbReference type="EMBL" id="TGN17372.1"/>
    </source>
</evidence>
<dbReference type="Pfam" id="PF00561">
    <property type="entry name" value="Abhydrolase_1"/>
    <property type="match status" value="1"/>
</dbReference>
<dbReference type="PANTHER" id="PTHR46331:SF2">
    <property type="entry name" value="VALACYCLOVIR HYDROLASE"/>
    <property type="match status" value="1"/>
</dbReference>